<dbReference type="Proteomes" id="UP001224775">
    <property type="component" value="Unassembled WGS sequence"/>
</dbReference>
<feature type="signal peptide" evidence="2">
    <location>
        <begin position="1"/>
        <end position="24"/>
    </location>
</feature>
<evidence type="ECO:0000256" key="2">
    <source>
        <dbReference type="SAM" id="SignalP"/>
    </source>
</evidence>
<dbReference type="Gene3D" id="2.160.20.10">
    <property type="entry name" value="Single-stranded right-handed beta-helix, Pectin lyase-like"/>
    <property type="match status" value="1"/>
</dbReference>
<feature type="chain" id="PRO_5041917204" evidence="2">
    <location>
        <begin position="25"/>
        <end position="560"/>
    </location>
</feature>
<keyword evidence="4" id="KW-1185">Reference proteome</keyword>
<reference evidence="3" key="1">
    <citation type="submission" date="2023-06" db="EMBL/GenBank/DDBJ databases">
        <title>Survivors Of The Sea: Transcriptome response of Skeletonema marinoi to long-term dormancy.</title>
        <authorList>
            <person name="Pinder M.I.M."/>
            <person name="Kourtchenko O."/>
            <person name="Robertson E.K."/>
            <person name="Larsson T."/>
            <person name="Maumus F."/>
            <person name="Osuna-Cruz C.M."/>
            <person name="Vancaester E."/>
            <person name="Stenow R."/>
            <person name="Vandepoele K."/>
            <person name="Ploug H."/>
            <person name="Bruchert V."/>
            <person name="Godhe A."/>
            <person name="Topel M."/>
        </authorList>
    </citation>
    <scope>NUCLEOTIDE SEQUENCE</scope>
    <source>
        <strain evidence="3">R05AC</strain>
    </source>
</reference>
<sequence>MLDFTYLALAALLLSLASLQAVQSTTSSLRGADGTTNERAHHRHLFEFDNPACGDAEFSTQPFYVSPDGNNWSQDNGWGLSIEKPFKTIQHAVDNRNDCQTIYIMDGVYQNNYYGQSFNHNNKVVNLNGVSDLKLLAHPDAASRPILQFDGPGGIFGGSASTMADREMKRSYFTGRGIAIWAGSYIYIHDLKVHHCPASGIRVNKGDYITIADSEVYSNTWWSSSAESAIVLAESIPYYNPNYAWDYSPIGNEDCSSYSACEQELVEGCPWECRYGKKTQDYIIDDTYLYGQMELSDNVAYGNGINGVVFHRTDRGVVKRNTVYDNGVVPRLEYEEAVMEIGCGIVLNSAEEVKLWSNNVSARYETDYAFNTVEDGGATPPPLSAGGNNRVCKGIVSPELASVVSEETDASVCGIVVSSSSPTASPTPQPTPQPTKQPVTLEPTDSPTVTPKYIEISCGNKCHLIQWPYKMGSSYVPSVAYEECEYDCDNGDCKAFSLQDDTRSNFSGYKRCFLYKASKEPSPEICANDAFSHPFCSYATSGGSFFVTPAAKEQYNVQNM</sequence>
<dbReference type="SUPFAM" id="SSF51126">
    <property type="entry name" value="Pectin lyase-like"/>
    <property type="match status" value="1"/>
</dbReference>
<protein>
    <submittedName>
        <fullName evidence="3">Pectin lyase-like superfamily protein</fullName>
    </submittedName>
</protein>
<gene>
    <name evidence="3" type="ORF">QTG54_004992</name>
</gene>
<dbReference type="AlphaFoldDB" id="A0AAD8YDG0"/>
<evidence type="ECO:0000313" key="4">
    <source>
        <dbReference type="Proteomes" id="UP001224775"/>
    </source>
</evidence>
<keyword evidence="3" id="KW-0456">Lyase</keyword>
<evidence type="ECO:0000313" key="3">
    <source>
        <dbReference type="EMBL" id="KAK1744459.1"/>
    </source>
</evidence>
<proteinExistence type="predicted"/>
<name>A0AAD8YDG0_9STRA</name>
<evidence type="ECO:0000256" key="1">
    <source>
        <dbReference type="SAM" id="MobiDB-lite"/>
    </source>
</evidence>
<feature type="region of interest" description="Disordered" evidence="1">
    <location>
        <begin position="419"/>
        <end position="446"/>
    </location>
</feature>
<dbReference type="GO" id="GO:0016829">
    <property type="term" value="F:lyase activity"/>
    <property type="evidence" value="ECO:0007669"/>
    <property type="project" value="UniProtKB-KW"/>
</dbReference>
<dbReference type="InterPro" id="IPR012334">
    <property type="entry name" value="Pectin_lyas_fold"/>
</dbReference>
<feature type="compositionally biased region" description="Pro residues" evidence="1">
    <location>
        <begin position="425"/>
        <end position="435"/>
    </location>
</feature>
<accession>A0AAD8YDG0</accession>
<organism evidence="3 4">
    <name type="scientific">Skeletonema marinoi</name>
    <dbReference type="NCBI Taxonomy" id="267567"/>
    <lineage>
        <taxon>Eukaryota</taxon>
        <taxon>Sar</taxon>
        <taxon>Stramenopiles</taxon>
        <taxon>Ochrophyta</taxon>
        <taxon>Bacillariophyta</taxon>
        <taxon>Coscinodiscophyceae</taxon>
        <taxon>Thalassiosirophycidae</taxon>
        <taxon>Thalassiosirales</taxon>
        <taxon>Skeletonemataceae</taxon>
        <taxon>Skeletonema</taxon>
        <taxon>Skeletonema marinoi-dohrnii complex</taxon>
    </lineage>
</organism>
<dbReference type="EMBL" id="JATAAI010000007">
    <property type="protein sequence ID" value="KAK1744459.1"/>
    <property type="molecule type" value="Genomic_DNA"/>
</dbReference>
<dbReference type="InterPro" id="IPR011050">
    <property type="entry name" value="Pectin_lyase_fold/virulence"/>
</dbReference>
<keyword evidence="2" id="KW-0732">Signal</keyword>
<comment type="caution">
    <text evidence="3">The sequence shown here is derived from an EMBL/GenBank/DDBJ whole genome shotgun (WGS) entry which is preliminary data.</text>
</comment>